<keyword evidence="3" id="KW-1185">Reference proteome</keyword>
<dbReference type="HOGENOM" id="CLU_3071742_0_0_1"/>
<dbReference type="Proteomes" id="UP000002051">
    <property type="component" value="Chromosome 6"/>
</dbReference>
<reference evidence="2" key="3">
    <citation type="submission" date="2015-04" db="UniProtKB">
        <authorList>
            <consortium name="EnsemblPlants"/>
        </authorList>
    </citation>
    <scope>IDENTIFICATION</scope>
    <source>
        <strain evidence="2">cv. Jemalong A17</strain>
    </source>
</reference>
<evidence type="ECO:0000313" key="1">
    <source>
        <dbReference type="EMBL" id="AES76180.1"/>
    </source>
</evidence>
<gene>
    <name evidence="1" type="ordered locus">MTR_6g072500</name>
</gene>
<dbReference type="AlphaFoldDB" id="G7KIG0"/>
<accession>G7KIG0</accession>
<proteinExistence type="predicted"/>
<evidence type="ECO:0000313" key="3">
    <source>
        <dbReference type="Proteomes" id="UP000002051"/>
    </source>
</evidence>
<dbReference type="EnsemblPlants" id="AES76180">
    <property type="protein sequence ID" value="AES76180"/>
    <property type="gene ID" value="MTR_6g072500"/>
</dbReference>
<dbReference type="EMBL" id="CM001222">
    <property type="protein sequence ID" value="AES76180.1"/>
    <property type="molecule type" value="Genomic_DNA"/>
</dbReference>
<reference evidence="1 3" key="2">
    <citation type="journal article" date="2014" name="BMC Genomics">
        <title>An improved genome release (version Mt4.0) for the model legume Medicago truncatula.</title>
        <authorList>
            <person name="Tang H."/>
            <person name="Krishnakumar V."/>
            <person name="Bidwell S."/>
            <person name="Rosen B."/>
            <person name="Chan A."/>
            <person name="Zhou S."/>
            <person name="Gentzbittel L."/>
            <person name="Childs K.L."/>
            <person name="Yandell M."/>
            <person name="Gundlach H."/>
            <person name="Mayer K.F."/>
            <person name="Schwartz D.C."/>
            <person name="Town C.D."/>
        </authorList>
    </citation>
    <scope>GENOME REANNOTATION</scope>
    <source>
        <strain evidence="2 3">cv. Jemalong A17</strain>
    </source>
</reference>
<evidence type="ECO:0000313" key="2">
    <source>
        <dbReference type="EnsemblPlants" id="AES76180"/>
    </source>
</evidence>
<protein>
    <submittedName>
        <fullName evidence="1 2">Uncharacterized protein</fullName>
    </submittedName>
</protein>
<reference evidence="1 3" key="1">
    <citation type="journal article" date="2011" name="Nature">
        <title>The Medicago genome provides insight into the evolution of rhizobial symbioses.</title>
        <authorList>
            <person name="Young N.D."/>
            <person name="Debelle F."/>
            <person name="Oldroyd G.E."/>
            <person name="Geurts R."/>
            <person name="Cannon S.B."/>
            <person name="Udvardi M.K."/>
            <person name="Benedito V.A."/>
            <person name="Mayer K.F."/>
            <person name="Gouzy J."/>
            <person name="Schoof H."/>
            <person name="Van de Peer Y."/>
            <person name="Proost S."/>
            <person name="Cook D.R."/>
            <person name="Meyers B.C."/>
            <person name="Spannagl M."/>
            <person name="Cheung F."/>
            <person name="De Mita S."/>
            <person name="Krishnakumar V."/>
            <person name="Gundlach H."/>
            <person name="Zhou S."/>
            <person name="Mudge J."/>
            <person name="Bharti A.K."/>
            <person name="Murray J.D."/>
            <person name="Naoumkina M.A."/>
            <person name="Rosen B."/>
            <person name="Silverstein K.A."/>
            <person name="Tang H."/>
            <person name="Rombauts S."/>
            <person name="Zhao P.X."/>
            <person name="Zhou P."/>
            <person name="Barbe V."/>
            <person name="Bardou P."/>
            <person name="Bechner M."/>
            <person name="Bellec A."/>
            <person name="Berger A."/>
            <person name="Berges H."/>
            <person name="Bidwell S."/>
            <person name="Bisseling T."/>
            <person name="Choisne N."/>
            <person name="Couloux A."/>
            <person name="Denny R."/>
            <person name="Deshpande S."/>
            <person name="Dai X."/>
            <person name="Doyle J.J."/>
            <person name="Dudez A.M."/>
            <person name="Farmer A.D."/>
            <person name="Fouteau S."/>
            <person name="Franken C."/>
            <person name="Gibelin C."/>
            <person name="Gish J."/>
            <person name="Goldstein S."/>
            <person name="Gonzalez A.J."/>
            <person name="Green P.J."/>
            <person name="Hallab A."/>
            <person name="Hartog M."/>
            <person name="Hua A."/>
            <person name="Humphray S.J."/>
            <person name="Jeong D.H."/>
            <person name="Jing Y."/>
            <person name="Jocker A."/>
            <person name="Kenton S.M."/>
            <person name="Kim D.J."/>
            <person name="Klee K."/>
            <person name="Lai H."/>
            <person name="Lang C."/>
            <person name="Lin S."/>
            <person name="Macmil S.L."/>
            <person name="Magdelenat G."/>
            <person name="Matthews L."/>
            <person name="McCorrison J."/>
            <person name="Monaghan E.L."/>
            <person name="Mun J.H."/>
            <person name="Najar F.Z."/>
            <person name="Nicholson C."/>
            <person name="Noirot C."/>
            <person name="O'Bleness M."/>
            <person name="Paule C.R."/>
            <person name="Poulain J."/>
            <person name="Prion F."/>
            <person name="Qin B."/>
            <person name="Qu C."/>
            <person name="Retzel E.F."/>
            <person name="Riddle C."/>
            <person name="Sallet E."/>
            <person name="Samain S."/>
            <person name="Samson N."/>
            <person name="Sanders I."/>
            <person name="Saurat O."/>
            <person name="Scarpelli C."/>
            <person name="Schiex T."/>
            <person name="Segurens B."/>
            <person name="Severin A.J."/>
            <person name="Sherrier D.J."/>
            <person name="Shi R."/>
            <person name="Sims S."/>
            <person name="Singer S.R."/>
            <person name="Sinharoy S."/>
            <person name="Sterck L."/>
            <person name="Viollet A."/>
            <person name="Wang B.B."/>
            <person name="Wang K."/>
            <person name="Wang M."/>
            <person name="Wang X."/>
            <person name="Warfsmann J."/>
            <person name="Weissenbach J."/>
            <person name="White D.D."/>
            <person name="White J.D."/>
            <person name="Wiley G.B."/>
            <person name="Wincker P."/>
            <person name="Xing Y."/>
            <person name="Yang L."/>
            <person name="Yao Z."/>
            <person name="Ying F."/>
            <person name="Zhai J."/>
            <person name="Zhou L."/>
            <person name="Zuber A."/>
            <person name="Denarie J."/>
            <person name="Dixon R.A."/>
            <person name="May G.D."/>
            <person name="Schwartz D.C."/>
            <person name="Rogers J."/>
            <person name="Quetier F."/>
            <person name="Town C.D."/>
            <person name="Roe B.A."/>
        </authorList>
    </citation>
    <scope>NUCLEOTIDE SEQUENCE [LARGE SCALE GENOMIC DNA]</scope>
    <source>
        <strain evidence="1">A17</strain>
        <strain evidence="2 3">cv. Jemalong A17</strain>
    </source>
</reference>
<name>G7KIG0_MEDTR</name>
<dbReference type="PaxDb" id="3880-AES76180"/>
<sequence length="53" mass="6031">MKDTVLYSLAHNLVLEKVIRKELNVSHVSAQDQWADVLTKPLPLPDSFILETN</sequence>
<organism evidence="1 3">
    <name type="scientific">Medicago truncatula</name>
    <name type="common">Barrel medic</name>
    <name type="synonym">Medicago tribuloides</name>
    <dbReference type="NCBI Taxonomy" id="3880"/>
    <lineage>
        <taxon>Eukaryota</taxon>
        <taxon>Viridiplantae</taxon>
        <taxon>Streptophyta</taxon>
        <taxon>Embryophyta</taxon>
        <taxon>Tracheophyta</taxon>
        <taxon>Spermatophyta</taxon>
        <taxon>Magnoliopsida</taxon>
        <taxon>eudicotyledons</taxon>
        <taxon>Gunneridae</taxon>
        <taxon>Pentapetalae</taxon>
        <taxon>rosids</taxon>
        <taxon>fabids</taxon>
        <taxon>Fabales</taxon>
        <taxon>Fabaceae</taxon>
        <taxon>Papilionoideae</taxon>
        <taxon>50 kb inversion clade</taxon>
        <taxon>NPAAA clade</taxon>
        <taxon>Hologalegina</taxon>
        <taxon>IRL clade</taxon>
        <taxon>Trifolieae</taxon>
        <taxon>Medicago</taxon>
    </lineage>
</organism>